<dbReference type="Gene3D" id="3.90.550.10">
    <property type="entry name" value="Spore Coat Polysaccharide Biosynthesis Protein SpsA, Chain A"/>
    <property type="match status" value="1"/>
</dbReference>
<evidence type="ECO:0000256" key="7">
    <source>
        <dbReference type="ARBA" id="ARBA00023150"/>
    </source>
</evidence>
<keyword evidence="5 8" id="KW-0460">Magnesium</keyword>
<dbReference type="Proteomes" id="UP000264541">
    <property type="component" value="Unassembled WGS sequence"/>
</dbReference>
<feature type="binding site" evidence="8">
    <location>
        <position position="29"/>
    </location>
    <ligand>
        <name>GTP</name>
        <dbReference type="ChEBI" id="CHEBI:37565"/>
    </ligand>
</feature>
<evidence type="ECO:0000259" key="9">
    <source>
        <dbReference type="Pfam" id="PF12804"/>
    </source>
</evidence>
<gene>
    <name evidence="8" type="primary">mobA</name>
    <name evidence="10" type="ORF">D0469_04450</name>
</gene>
<dbReference type="InterPro" id="IPR029044">
    <property type="entry name" value="Nucleotide-diphossugar_trans"/>
</dbReference>
<evidence type="ECO:0000256" key="2">
    <source>
        <dbReference type="ARBA" id="ARBA00022679"/>
    </source>
</evidence>
<keyword evidence="10" id="KW-0548">Nucleotidyltransferase</keyword>
<comment type="caution">
    <text evidence="8">Lacks conserved residue(s) required for the propagation of feature annotation.</text>
</comment>
<feature type="domain" description="MobA-like NTP transferase" evidence="9">
    <location>
        <begin position="14"/>
        <end position="158"/>
    </location>
</feature>
<comment type="similarity">
    <text evidence="8">Belongs to the MobA family.</text>
</comment>
<dbReference type="GO" id="GO:0046872">
    <property type="term" value="F:metal ion binding"/>
    <property type="evidence" value="ECO:0007669"/>
    <property type="project" value="UniProtKB-KW"/>
</dbReference>
<keyword evidence="11" id="KW-1185">Reference proteome</keyword>
<feature type="binding site" evidence="8">
    <location>
        <position position="74"/>
    </location>
    <ligand>
        <name>GTP</name>
        <dbReference type="ChEBI" id="CHEBI:37565"/>
    </ligand>
</feature>
<evidence type="ECO:0000256" key="3">
    <source>
        <dbReference type="ARBA" id="ARBA00022723"/>
    </source>
</evidence>
<dbReference type="PANTHER" id="PTHR19136">
    <property type="entry name" value="MOLYBDENUM COFACTOR GUANYLYLTRANSFERASE"/>
    <property type="match status" value="1"/>
</dbReference>
<dbReference type="GO" id="GO:0005737">
    <property type="term" value="C:cytoplasm"/>
    <property type="evidence" value="ECO:0007669"/>
    <property type="project" value="UniProtKB-SubCell"/>
</dbReference>
<evidence type="ECO:0000256" key="1">
    <source>
        <dbReference type="ARBA" id="ARBA00022490"/>
    </source>
</evidence>
<dbReference type="EC" id="2.7.7.77" evidence="8"/>
<dbReference type="InterPro" id="IPR025877">
    <property type="entry name" value="MobA-like_NTP_Trfase"/>
</dbReference>
<comment type="function">
    <text evidence="8">Transfers a GMP moiety from GTP to Mo-molybdopterin (Mo-MPT) cofactor (Moco or molybdenum cofactor) to form Mo-molybdopterin guanine dinucleotide (Mo-MGD) cofactor.</text>
</comment>
<keyword evidence="7 8" id="KW-0501">Molybdenum cofactor biosynthesis</keyword>
<name>A0A372LRR8_9BACI</name>
<dbReference type="InterPro" id="IPR013482">
    <property type="entry name" value="Molybde_CF_guanTrfase"/>
</dbReference>
<comment type="subcellular location">
    <subcellularLocation>
        <location evidence="8">Cytoplasm</location>
    </subcellularLocation>
</comment>
<dbReference type="EMBL" id="QVTE01000009">
    <property type="protein sequence ID" value="RFU70888.1"/>
    <property type="molecule type" value="Genomic_DNA"/>
</dbReference>
<proteinExistence type="inferred from homology"/>
<evidence type="ECO:0000256" key="4">
    <source>
        <dbReference type="ARBA" id="ARBA00022741"/>
    </source>
</evidence>
<comment type="catalytic activity">
    <reaction evidence="8">
        <text>Mo-molybdopterin + GTP + H(+) = Mo-molybdopterin guanine dinucleotide + diphosphate</text>
        <dbReference type="Rhea" id="RHEA:34243"/>
        <dbReference type="ChEBI" id="CHEBI:15378"/>
        <dbReference type="ChEBI" id="CHEBI:33019"/>
        <dbReference type="ChEBI" id="CHEBI:37565"/>
        <dbReference type="ChEBI" id="CHEBI:71302"/>
        <dbReference type="ChEBI" id="CHEBI:71310"/>
        <dbReference type="EC" id="2.7.7.77"/>
    </reaction>
</comment>
<feature type="binding site" evidence="8">
    <location>
        <begin position="17"/>
        <end position="19"/>
    </location>
    <ligand>
        <name>GTP</name>
        <dbReference type="ChEBI" id="CHEBI:37565"/>
    </ligand>
</feature>
<evidence type="ECO:0000313" key="10">
    <source>
        <dbReference type="EMBL" id="RFU70888.1"/>
    </source>
</evidence>
<keyword evidence="1 8" id="KW-0963">Cytoplasm</keyword>
<evidence type="ECO:0000256" key="8">
    <source>
        <dbReference type="HAMAP-Rule" id="MF_00316"/>
    </source>
</evidence>
<comment type="domain">
    <text evidence="8">The N-terminal domain determines nucleotide recognition and specific binding, while the C-terminal domain determines the specific binding to the target protein.</text>
</comment>
<dbReference type="AlphaFoldDB" id="A0A372LRR8"/>
<dbReference type="PANTHER" id="PTHR19136:SF81">
    <property type="entry name" value="MOLYBDENUM COFACTOR GUANYLYLTRANSFERASE"/>
    <property type="match status" value="1"/>
</dbReference>
<dbReference type="HAMAP" id="MF_00316">
    <property type="entry name" value="MobA"/>
    <property type="match status" value="1"/>
</dbReference>
<dbReference type="CDD" id="cd02503">
    <property type="entry name" value="MobA"/>
    <property type="match status" value="1"/>
</dbReference>
<accession>A0A372LRR8</accession>
<evidence type="ECO:0000256" key="5">
    <source>
        <dbReference type="ARBA" id="ARBA00022842"/>
    </source>
</evidence>
<keyword evidence="4 8" id="KW-0547">Nucleotide-binding</keyword>
<organism evidence="10 11">
    <name type="scientific">Peribacillus saganii</name>
    <dbReference type="NCBI Taxonomy" id="2303992"/>
    <lineage>
        <taxon>Bacteria</taxon>
        <taxon>Bacillati</taxon>
        <taxon>Bacillota</taxon>
        <taxon>Bacilli</taxon>
        <taxon>Bacillales</taxon>
        <taxon>Bacillaceae</taxon>
        <taxon>Peribacillus</taxon>
    </lineage>
</organism>
<protein>
    <recommendedName>
        <fullName evidence="8">Probable molybdenum cofactor guanylyltransferase</fullName>
        <shortName evidence="8">MoCo guanylyltransferase</shortName>
        <ecNumber evidence="8">2.7.7.77</ecNumber>
    </recommendedName>
    <alternativeName>
        <fullName evidence="8">GTP:molybdopterin guanylyltransferase</fullName>
    </alternativeName>
    <alternativeName>
        <fullName evidence="8">Mo-MPT guanylyltransferase</fullName>
    </alternativeName>
    <alternativeName>
        <fullName evidence="8">Molybdopterin guanylyltransferase</fullName>
    </alternativeName>
    <alternativeName>
        <fullName evidence="8">Molybdopterin-guanine dinucleotide synthase</fullName>
        <shortName evidence="8">MGD synthase</shortName>
    </alternativeName>
</protein>
<dbReference type="Pfam" id="PF12804">
    <property type="entry name" value="NTP_transf_3"/>
    <property type="match status" value="1"/>
</dbReference>
<keyword evidence="3 8" id="KW-0479">Metal-binding</keyword>
<dbReference type="GO" id="GO:0061603">
    <property type="term" value="F:molybdenum cofactor guanylyltransferase activity"/>
    <property type="evidence" value="ECO:0007669"/>
    <property type="project" value="UniProtKB-EC"/>
</dbReference>
<dbReference type="GO" id="GO:0006777">
    <property type="term" value="P:Mo-molybdopterin cofactor biosynthetic process"/>
    <property type="evidence" value="ECO:0007669"/>
    <property type="project" value="UniProtKB-KW"/>
</dbReference>
<feature type="binding site" evidence="8">
    <location>
        <position position="103"/>
    </location>
    <ligand>
        <name>Mg(2+)</name>
        <dbReference type="ChEBI" id="CHEBI:18420"/>
    </ligand>
</feature>
<evidence type="ECO:0000313" key="11">
    <source>
        <dbReference type="Proteomes" id="UP000264541"/>
    </source>
</evidence>
<keyword evidence="2 8" id="KW-0808">Transferase</keyword>
<comment type="cofactor">
    <cofactor evidence="8">
        <name>Mg(2+)</name>
        <dbReference type="ChEBI" id="CHEBI:18420"/>
    </cofactor>
</comment>
<reference evidence="10 11" key="1">
    <citation type="submission" date="2018-08" db="EMBL/GenBank/DDBJ databases">
        <title>Bacillus chawlae sp. nov., Bacillus glennii sp. nov., and Bacillus saganii sp. nov. Isolated from the Vehicle Assembly Building at Kennedy Space Center where the Viking Spacecraft were Assembled.</title>
        <authorList>
            <person name="Seuylemezian A."/>
            <person name="Vaishampayan P."/>
        </authorList>
    </citation>
    <scope>NUCLEOTIDE SEQUENCE [LARGE SCALE GENOMIC DNA]</scope>
    <source>
        <strain evidence="10 11">V47-23a</strain>
    </source>
</reference>
<feature type="binding site" evidence="8">
    <location>
        <position position="103"/>
    </location>
    <ligand>
        <name>GTP</name>
        <dbReference type="ChEBI" id="CHEBI:37565"/>
    </ligand>
</feature>
<dbReference type="SUPFAM" id="SSF53448">
    <property type="entry name" value="Nucleotide-diphospho-sugar transferases"/>
    <property type="match status" value="1"/>
</dbReference>
<comment type="caution">
    <text evidence="10">The sequence shown here is derived from an EMBL/GenBank/DDBJ whole genome shotgun (WGS) entry which is preliminary data.</text>
</comment>
<evidence type="ECO:0000256" key="6">
    <source>
        <dbReference type="ARBA" id="ARBA00023134"/>
    </source>
</evidence>
<sequence length="247" mass="28004">MLRKLEDIGMKTTALLLAGGRSSRMGKNKALLPICGQPNICNIQDELKLAADDFLLITNTPEDYRFLHVPMIEDIYKDMGPLGGLHAGLSASLTEINVITACDMPFINANILKRMISFSEDFDAVVPEIFGQLHPLFAVYRKSCLADLEKCLIDGKLSMAAFIDKLHVKILKETDFEEYFQDETLFSYMFYNMNKPEDYSRAVAIEEALLEKPAGRMFFQNEELSTDKSYEGQKLNDHPFMKHGGKR</sequence>
<dbReference type="GO" id="GO:0005525">
    <property type="term" value="F:GTP binding"/>
    <property type="evidence" value="ECO:0007669"/>
    <property type="project" value="UniProtKB-UniRule"/>
</dbReference>
<keyword evidence="6 8" id="KW-0342">GTP-binding</keyword>